<evidence type="ECO:0000256" key="3">
    <source>
        <dbReference type="ARBA" id="ARBA00022448"/>
    </source>
</evidence>
<evidence type="ECO:0000256" key="1">
    <source>
        <dbReference type="ARBA" id="ARBA00004418"/>
    </source>
</evidence>
<gene>
    <name evidence="7" type="ORF">Rleg9DRAFT_5978</name>
</gene>
<feature type="domain" description="Solute-binding protein family 3/N-terminal" evidence="6">
    <location>
        <begin position="28"/>
        <end position="257"/>
    </location>
</feature>
<name>I9NGD5_RHILT</name>
<comment type="subcellular location">
    <subcellularLocation>
        <location evidence="1">Periplasm</location>
    </subcellularLocation>
</comment>
<evidence type="ECO:0000256" key="4">
    <source>
        <dbReference type="ARBA" id="ARBA00022729"/>
    </source>
</evidence>
<proteinExistence type="inferred from homology"/>
<dbReference type="PANTHER" id="PTHR30024:SF47">
    <property type="entry name" value="TAURINE-BINDING PERIPLASMIC PROTEIN"/>
    <property type="match status" value="1"/>
</dbReference>
<evidence type="ECO:0000256" key="2">
    <source>
        <dbReference type="ARBA" id="ARBA00010742"/>
    </source>
</evidence>
<dbReference type="Gene3D" id="3.40.190.10">
    <property type="entry name" value="Periplasmic binding protein-like II"/>
    <property type="match status" value="2"/>
</dbReference>
<dbReference type="InterPro" id="IPR015168">
    <property type="entry name" value="SsuA/THI5"/>
</dbReference>
<dbReference type="Pfam" id="PF09084">
    <property type="entry name" value="NMT1"/>
    <property type="match status" value="1"/>
</dbReference>
<dbReference type="CDD" id="cd13563">
    <property type="entry name" value="PBP2_SsuA_like_6"/>
    <property type="match status" value="1"/>
</dbReference>
<evidence type="ECO:0000313" key="8">
    <source>
        <dbReference type="Proteomes" id="UP000005092"/>
    </source>
</evidence>
<comment type="similarity">
    <text evidence="2">Belongs to the bacterial solute-binding protein SsuA/TauA family.</text>
</comment>
<dbReference type="GO" id="GO:0042626">
    <property type="term" value="F:ATPase-coupled transmembrane transporter activity"/>
    <property type="evidence" value="ECO:0007669"/>
    <property type="project" value="InterPro"/>
</dbReference>
<dbReference type="InterPro" id="IPR010067">
    <property type="entry name" value="ABC_SsuA_sub-bd"/>
</dbReference>
<dbReference type="InterPro" id="IPR001638">
    <property type="entry name" value="Solute-binding_3/MltF_N"/>
</dbReference>
<dbReference type="SUPFAM" id="SSF53850">
    <property type="entry name" value="Periplasmic binding protein-like II"/>
    <property type="match status" value="1"/>
</dbReference>
<keyword evidence="3" id="KW-0813">Transport</keyword>
<dbReference type="Proteomes" id="UP000005092">
    <property type="component" value="Unassembled WGS sequence"/>
</dbReference>
<evidence type="ECO:0000256" key="5">
    <source>
        <dbReference type="SAM" id="SignalP"/>
    </source>
</evidence>
<evidence type="ECO:0000259" key="6">
    <source>
        <dbReference type="SMART" id="SM00062"/>
    </source>
</evidence>
<dbReference type="GO" id="GO:0042597">
    <property type="term" value="C:periplasmic space"/>
    <property type="evidence" value="ECO:0007669"/>
    <property type="project" value="UniProtKB-SubCell"/>
</dbReference>
<dbReference type="NCBIfam" id="TIGR01728">
    <property type="entry name" value="SsuA_fam"/>
    <property type="match status" value="1"/>
</dbReference>
<dbReference type="PANTHER" id="PTHR30024">
    <property type="entry name" value="ALIPHATIC SULFONATES-BINDING PROTEIN-RELATED"/>
    <property type="match status" value="1"/>
</dbReference>
<dbReference type="SMART" id="SM00062">
    <property type="entry name" value="PBPb"/>
    <property type="match status" value="1"/>
</dbReference>
<feature type="chain" id="PRO_5003722904" evidence="5">
    <location>
        <begin position="26"/>
        <end position="322"/>
    </location>
</feature>
<organism evidence="7 8">
    <name type="scientific">Rhizobium leguminosarum bv. trifolii WSM597</name>
    <dbReference type="NCBI Taxonomy" id="754764"/>
    <lineage>
        <taxon>Bacteria</taxon>
        <taxon>Pseudomonadati</taxon>
        <taxon>Pseudomonadota</taxon>
        <taxon>Alphaproteobacteria</taxon>
        <taxon>Hyphomicrobiales</taxon>
        <taxon>Rhizobiaceae</taxon>
        <taxon>Rhizobium/Agrobacterium group</taxon>
        <taxon>Rhizobium</taxon>
    </lineage>
</organism>
<dbReference type="AlphaFoldDB" id="I9NGD5"/>
<dbReference type="HOGENOM" id="CLU_028871_3_2_5"/>
<protein>
    <submittedName>
        <fullName evidence="7">ABC transporter, substrate-binding protein, aliphatic sulfonates family</fullName>
    </submittedName>
</protein>
<sequence>MKTILHLLAAGVIALAPYGISSVQAAQKLTVAHSTWIGYGALYIAKEKGFFEKAGLDVNLKIIEASSDALAAMQGGQIDVVASTVDNFSLFAGNGADLSLLMTLDESSGGDGIVAKKEIATVADLKGHTVGVQKGSISQFLLAQALDKAGLTMSDIKAIDMKSGDAGAAFVAGSIDAAVTWQPWLGKAAATESGKVLIDTRSMPGLIVDALATRTDFAKAHSDEFKGFIKAYYEGVDFMKKDPAAAGEIIARNLKMSKDTLDGSLKDVRFFTASDNAAFFAGSGSPASKLVTDAGAFYHRIGVLRGQPDVQKMVGFASELAH</sequence>
<dbReference type="GO" id="GO:0016020">
    <property type="term" value="C:membrane"/>
    <property type="evidence" value="ECO:0007669"/>
    <property type="project" value="InterPro"/>
</dbReference>
<feature type="signal peptide" evidence="5">
    <location>
        <begin position="1"/>
        <end position="25"/>
    </location>
</feature>
<dbReference type="EMBL" id="JH719381">
    <property type="protein sequence ID" value="EJB07009.1"/>
    <property type="molecule type" value="Genomic_DNA"/>
</dbReference>
<reference evidence="7 8" key="1">
    <citation type="submission" date="2012-02" db="EMBL/GenBank/DDBJ databases">
        <title>Improved High-Quality Draft Sequence of Rhizobium leguminosarum bv. trifolii WSM597.</title>
        <authorList>
            <consortium name="US DOE Joint Genome Institute"/>
            <person name="Lucas S."/>
            <person name="Han J."/>
            <person name="Lapidus A."/>
            <person name="Cheng J.-F."/>
            <person name="Goodwin L."/>
            <person name="Pitluck S."/>
            <person name="Peters L."/>
            <person name="Ovchinnikova G."/>
            <person name="Held B."/>
            <person name="Detter J.C."/>
            <person name="Han C."/>
            <person name="Tapia R."/>
            <person name="Land M."/>
            <person name="Hauser L."/>
            <person name="Kyrpides N."/>
            <person name="Ivanova N."/>
            <person name="Pagani I."/>
            <person name="Brau L."/>
            <person name="Yates R."/>
            <person name="O'Hara G."/>
            <person name="Rui T."/>
            <person name="Howieson J."/>
            <person name="Reeve W."/>
            <person name="Woyke T."/>
        </authorList>
    </citation>
    <scope>NUCLEOTIDE SEQUENCE [LARGE SCALE GENOMIC DNA]</scope>
    <source>
        <strain evidence="7 8">WSM597</strain>
    </source>
</reference>
<accession>I9NGD5</accession>
<evidence type="ECO:0000313" key="7">
    <source>
        <dbReference type="EMBL" id="EJB07009.1"/>
    </source>
</evidence>
<keyword evidence="4 5" id="KW-0732">Signal</keyword>